<proteinExistence type="predicted"/>
<gene>
    <name evidence="3" type="ORF">LVJ94_50910</name>
</gene>
<dbReference type="EMBL" id="CP089983">
    <property type="protein sequence ID" value="WXB05196.1"/>
    <property type="molecule type" value="Genomic_DNA"/>
</dbReference>
<feature type="region of interest" description="Disordered" evidence="1">
    <location>
        <begin position="31"/>
        <end position="69"/>
    </location>
</feature>
<accession>A0ABZ2L2M2</accession>
<name>A0ABZ2L2M2_9BACT</name>
<evidence type="ECO:0000313" key="3">
    <source>
        <dbReference type="EMBL" id="WXB05196.1"/>
    </source>
</evidence>
<protein>
    <submittedName>
        <fullName evidence="3">Uncharacterized protein</fullName>
    </submittedName>
</protein>
<keyword evidence="2" id="KW-0732">Signal</keyword>
<evidence type="ECO:0000256" key="2">
    <source>
        <dbReference type="SAM" id="SignalP"/>
    </source>
</evidence>
<dbReference type="Proteomes" id="UP001374803">
    <property type="component" value="Chromosome"/>
</dbReference>
<keyword evidence="4" id="KW-1185">Reference proteome</keyword>
<sequence>MRSFRWGLWSYGTCAGAILALVAFVACSDDNDTQPDKPPSGGDAALDQSTTPLPDTGPADSGSVEGGTCDLDQKTADGGQCDLRKTHVRYAHFAAPSCEVITRGQFCDRIVFQVSADAGAQVSAIAPSFECKAQGQGLQCVWEDPPPQLDERGFAQICALTTSSIGLSDEGISCMVYI</sequence>
<dbReference type="RefSeq" id="WP_394834838.1">
    <property type="nucleotide sequence ID" value="NZ_CP089983.1"/>
</dbReference>
<reference evidence="3" key="1">
    <citation type="submission" date="2021-12" db="EMBL/GenBank/DDBJ databases">
        <title>Discovery of the Pendulisporaceae a myxobacterial family with distinct sporulation behavior and unique specialized metabolism.</title>
        <authorList>
            <person name="Garcia R."/>
            <person name="Popoff A."/>
            <person name="Bader C.D."/>
            <person name="Loehr J."/>
            <person name="Walesch S."/>
            <person name="Walt C."/>
            <person name="Boldt J."/>
            <person name="Bunk B."/>
            <person name="Haeckl F.J.F.P.J."/>
            <person name="Gunesch A.P."/>
            <person name="Birkelbach J."/>
            <person name="Nuebel U."/>
            <person name="Pietschmann T."/>
            <person name="Bach T."/>
            <person name="Mueller R."/>
        </authorList>
    </citation>
    <scope>NUCLEOTIDE SEQUENCE</scope>
    <source>
        <strain evidence="3">MSr11367</strain>
    </source>
</reference>
<organism evidence="3 4">
    <name type="scientific">Pendulispora rubella</name>
    <dbReference type="NCBI Taxonomy" id="2741070"/>
    <lineage>
        <taxon>Bacteria</taxon>
        <taxon>Pseudomonadati</taxon>
        <taxon>Myxococcota</taxon>
        <taxon>Myxococcia</taxon>
        <taxon>Myxococcales</taxon>
        <taxon>Sorangiineae</taxon>
        <taxon>Pendulisporaceae</taxon>
        <taxon>Pendulispora</taxon>
    </lineage>
</organism>
<evidence type="ECO:0000256" key="1">
    <source>
        <dbReference type="SAM" id="MobiDB-lite"/>
    </source>
</evidence>
<feature type="signal peptide" evidence="2">
    <location>
        <begin position="1"/>
        <end position="28"/>
    </location>
</feature>
<feature type="chain" id="PRO_5046135206" evidence="2">
    <location>
        <begin position="29"/>
        <end position="178"/>
    </location>
</feature>
<evidence type="ECO:0000313" key="4">
    <source>
        <dbReference type="Proteomes" id="UP001374803"/>
    </source>
</evidence>
<dbReference type="PROSITE" id="PS51257">
    <property type="entry name" value="PROKAR_LIPOPROTEIN"/>
    <property type="match status" value="1"/>
</dbReference>